<comment type="catalytic activity">
    <reaction evidence="8">
        <text>L-cysteinyl-[protein] + hexadecanoyl-CoA = S-hexadecanoyl-L-cysteinyl-[protein] + CoA</text>
        <dbReference type="Rhea" id="RHEA:36683"/>
        <dbReference type="Rhea" id="RHEA-COMP:10131"/>
        <dbReference type="Rhea" id="RHEA-COMP:11032"/>
        <dbReference type="ChEBI" id="CHEBI:29950"/>
        <dbReference type="ChEBI" id="CHEBI:57287"/>
        <dbReference type="ChEBI" id="CHEBI:57379"/>
        <dbReference type="ChEBI" id="CHEBI:74151"/>
        <dbReference type="EC" id="2.3.1.225"/>
    </reaction>
</comment>
<comment type="caution">
    <text evidence="10">The sequence shown here is derived from an EMBL/GenBank/DDBJ whole genome shotgun (WGS) entry which is preliminary data.</text>
</comment>
<evidence type="ECO:0000256" key="7">
    <source>
        <dbReference type="ARBA" id="ARBA00023315"/>
    </source>
</evidence>
<dbReference type="GO" id="GO:0016020">
    <property type="term" value="C:membrane"/>
    <property type="evidence" value="ECO:0007669"/>
    <property type="project" value="UniProtKB-SubCell"/>
</dbReference>
<keyword evidence="3 8" id="KW-0808">Transferase</keyword>
<proteinExistence type="inferred from homology"/>
<keyword evidence="5 8" id="KW-1133">Transmembrane helix</keyword>
<comment type="subcellular location">
    <subcellularLocation>
        <location evidence="1">Membrane</location>
        <topology evidence="1">Multi-pass membrane protein</topology>
    </subcellularLocation>
</comment>
<evidence type="ECO:0000259" key="9">
    <source>
        <dbReference type="Pfam" id="PF01529"/>
    </source>
</evidence>
<dbReference type="InterPro" id="IPR039859">
    <property type="entry name" value="PFA4/ZDH16/20/ERF2-like"/>
</dbReference>
<dbReference type="AlphaFoldDB" id="A0AAE0CI02"/>
<evidence type="ECO:0000313" key="11">
    <source>
        <dbReference type="Proteomes" id="UP001190700"/>
    </source>
</evidence>
<dbReference type="Proteomes" id="UP001190700">
    <property type="component" value="Unassembled WGS sequence"/>
</dbReference>
<evidence type="ECO:0000256" key="1">
    <source>
        <dbReference type="ARBA" id="ARBA00004141"/>
    </source>
</evidence>
<dbReference type="PANTHER" id="PTHR12246">
    <property type="entry name" value="PALMITOYLTRANSFERASE ZDHHC16"/>
    <property type="match status" value="1"/>
</dbReference>
<evidence type="ECO:0000256" key="5">
    <source>
        <dbReference type="ARBA" id="ARBA00022989"/>
    </source>
</evidence>
<name>A0AAE0CI02_9CHLO</name>
<dbReference type="EC" id="2.3.1.225" evidence="8"/>
<protein>
    <recommendedName>
        <fullName evidence="8">S-acyltransferase</fullName>
        <ecNumber evidence="8">2.3.1.225</ecNumber>
    </recommendedName>
    <alternativeName>
        <fullName evidence="8">Palmitoyltransferase</fullName>
    </alternativeName>
</protein>
<keyword evidence="7 8" id="KW-0012">Acyltransferase</keyword>
<feature type="domain" description="Palmitoyltransferase DHHC" evidence="9">
    <location>
        <begin position="94"/>
        <end position="147"/>
    </location>
</feature>
<evidence type="ECO:0000256" key="3">
    <source>
        <dbReference type="ARBA" id="ARBA00022679"/>
    </source>
</evidence>
<feature type="transmembrane region" description="Helical" evidence="8">
    <location>
        <begin position="41"/>
        <end position="60"/>
    </location>
</feature>
<dbReference type="GO" id="GO:0019706">
    <property type="term" value="F:protein-cysteine S-palmitoyltransferase activity"/>
    <property type="evidence" value="ECO:0007669"/>
    <property type="project" value="UniProtKB-EC"/>
</dbReference>
<organism evidence="10 11">
    <name type="scientific">Cymbomonas tetramitiformis</name>
    <dbReference type="NCBI Taxonomy" id="36881"/>
    <lineage>
        <taxon>Eukaryota</taxon>
        <taxon>Viridiplantae</taxon>
        <taxon>Chlorophyta</taxon>
        <taxon>Pyramimonadophyceae</taxon>
        <taxon>Pyramimonadales</taxon>
        <taxon>Pyramimonadaceae</taxon>
        <taxon>Cymbomonas</taxon>
    </lineage>
</organism>
<evidence type="ECO:0000256" key="8">
    <source>
        <dbReference type="RuleBase" id="RU079119"/>
    </source>
</evidence>
<evidence type="ECO:0000256" key="6">
    <source>
        <dbReference type="ARBA" id="ARBA00023136"/>
    </source>
</evidence>
<keyword evidence="11" id="KW-1185">Reference proteome</keyword>
<comment type="similarity">
    <text evidence="2 8">Belongs to the DHHC palmitoyltransferase family.</text>
</comment>
<accession>A0AAE0CI02</accession>
<dbReference type="PROSITE" id="PS50216">
    <property type="entry name" value="DHHC"/>
    <property type="match status" value="1"/>
</dbReference>
<dbReference type="InterPro" id="IPR001594">
    <property type="entry name" value="Palmitoyltrfase_DHHC"/>
</dbReference>
<dbReference type="EMBL" id="LGRX02024040">
    <property type="protein sequence ID" value="KAK3254172.1"/>
    <property type="molecule type" value="Genomic_DNA"/>
</dbReference>
<comment type="domain">
    <text evidence="8">The DHHC domain is required for palmitoyltransferase activity.</text>
</comment>
<feature type="transmembrane region" description="Helical" evidence="8">
    <location>
        <begin position="12"/>
        <end position="35"/>
    </location>
</feature>
<keyword evidence="6 8" id="KW-0472">Membrane</keyword>
<dbReference type="Pfam" id="PF01529">
    <property type="entry name" value="DHHC"/>
    <property type="match status" value="1"/>
</dbReference>
<sequence>MQGVVDKMNATVVAVFLFFGFVYFTIVFLVVYPWLENSVPGVLNLTLFTALTIFALKSYIACVFRPAGSVPENWEPDVENLSQNFEVKRKGGQQLRYCKKCKNNKPPRAHHCRVCNRCVLRMDHHCVWINNCVGHNNYRSFFLFLMCCRKKRSRLSSQVECQDGASAQRHT</sequence>
<gene>
    <name evidence="10" type="ORF">CYMTET_36607</name>
</gene>
<evidence type="ECO:0000256" key="4">
    <source>
        <dbReference type="ARBA" id="ARBA00022692"/>
    </source>
</evidence>
<evidence type="ECO:0000313" key="10">
    <source>
        <dbReference type="EMBL" id="KAK3254172.1"/>
    </source>
</evidence>
<reference evidence="10 11" key="1">
    <citation type="journal article" date="2015" name="Genome Biol. Evol.">
        <title>Comparative Genomics of a Bacterivorous Green Alga Reveals Evolutionary Causalities and Consequences of Phago-Mixotrophic Mode of Nutrition.</title>
        <authorList>
            <person name="Burns J.A."/>
            <person name="Paasch A."/>
            <person name="Narechania A."/>
            <person name="Kim E."/>
        </authorList>
    </citation>
    <scope>NUCLEOTIDE SEQUENCE [LARGE SCALE GENOMIC DNA]</scope>
    <source>
        <strain evidence="10 11">PLY_AMNH</strain>
    </source>
</reference>
<keyword evidence="4 8" id="KW-0812">Transmembrane</keyword>
<evidence type="ECO:0000256" key="2">
    <source>
        <dbReference type="ARBA" id="ARBA00008574"/>
    </source>
</evidence>